<dbReference type="SUPFAM" id="SSF116734">
    <property type="entry name" value="DNA methylase specificity domain"/>
    <property type="match status" value="2"/>
</dbReference>
<dbReference type="Gene3D" id="3.90.220.20">
    <property type="entry name" value="DNA methylase specificity domains"/>
    <property type="match status" value="2"/>
</dbReference>
<dbReference type="Pfam" id="PF01420">
    <property type="entry name" value="Methylase_S"/>
    <property type="match status" value="2"/>
</dbReference>
<comment type="caution">
    <text evidence="5">The sequence shown here is derived from an EMBL/GenBank/DDBJ whole genome shotgun (WGS) entry which is preliminary data.</text>
</comment>
<reference evidence="5" key="2">
    <citation type="submission" date="2018-07" db="EMBL/GenBank/DDBJ databases">
        <authorList>
            <consortium name="NCBI Pathogen Detection Project"/>
        </authorList>
    </citation>
    <scope>NUCLEOTIDE SEQUENCE</scope>
    <source>
        <strain evidence="5">BCW_2640</strain>
    </source>
</reference>
<evidence type="ECO:0000313" key="5">
    <source>
        <dbReference type="EMBL" id="HAE1791897.1"/>
    </source>
</evidence>
<dbReference type="InterPro" id="IPR052021">
    <property type="entry name" value="Type-I_RS_S_subunit"/>
</dbReference>
<dbReference type="InterPro" id="IPR044946">
    <property type="entry name" value="Restrct_endonuc_typeI_TRD_sf"/>
</dbReference>
<dbReference type="InterPro" id="IPR000055">
    <property type="entry name" value="Restrct_endonuc_typeI_TRD"/>
</dbReference>
<gene>
    <name evidence="5" type="ORF">G3V02_000549</name>
</gene>
<dbReference type="GO" id="GO:0003677">
    <property type="term" value="F:DNA binding"/>
    <property type="evidence" value="ECO:0007669"/>
    <property type="project" value="UniProtKB-KW"/>
</dbReference>
<dbReference type="Gene3D" id="1.10.287.1120">
    <property type="entry name" value="Bipartite methylase S protein"/>
    <property type="match status" value="1"/>
</dbReference>
<feature type="domain" description="Type I restriction modification DNA specificity" evidence="4">
    <location>
        <begin position="65"/>
        <end position="182"/>
    </location>
</feature>
<keyword evidence="5" id="KW-0540">Nuclease</keyword>
<dbReference type="AlphaFoldDB" id="A0A5I2X619"/>
<organism evidence="5">
    <name type="scientific">Salmonella enterica subsp. enterica serovar Ank</name>
    <dbReference type="NCBI Taxonomy" id="1173578"/>
    <lineage>
        <taxon>Bacteria</taxon>
        <taxon>Pseudomonadati</taxon>
        <taxon>Pseudomonadota</taxon>
        <taxon>Gammaproteobacteria</taxon>
        <taxon>Enterobacterales</taxon>
        <taxon>Enterobacteriaceae</taxon>
        <taxon>Salmonella</taxon>
    </lineage>
</organism>
<reference evidence="5" key="1">
    <citation type="journal article" date="2018" name="Genome Biol.">
        <title>SKESA: strategic k-mer extension for scrupulous assemblies.</title>
        <authorList>
            <person name="Souvorov A."/>
            <person name="Agarwala R."/>
            <person name="Lipman D.J."/>
        </authorList>
    </citation>
    <scope>NUCLEOTIDE SEQUENCE</scope>
    <source>
        <strain evidence="5">BCW_2640</strain>
    </source>
</reference>
<sequence length="463" mass="52270">MDFDEYSFADLLSNIVDNRGKTCPVEDEGFPLIATNCIKDDSLYPVFEKVRFVSDDTYKNWFRGHPNAGDIIFVCKGSPGRVAWVKEPVSFCIAQDMVAIRADQRVVDPMFLFSLLRSEQVINKINNMHVGTLIPHFKKGDFKNLYLSIPRNMKLQRAIGLFYFSLSEKIEKNKEINQTLEQMAQALFKSWFVDFEPVKAKMAALEAGGSQEDATLAAMTAISGKDADALAFFEREHPEQYAELKATAELFPSAMQDSELGKIPEGWSIKPLDGIATYQNGLALQKFRPENENDFLPVVKIAQLKKGFSDGEEKASPNIKPECIIDNGDVVFSWSGSLMVDIWCGGQAALNQHLFKVSSTKYPKWLYYKYTAHHLIEFQRIAEAKAVTMGHIKREHLSQAKCLIPSSETICAFTPFFEPVLNRVISNRLESRKLENLRDTLLPKLLSGEITLPEAEQIISEEA</sequence>
<dbReference type="PANTHER" id="PTHR30408">
    <property type="entry name" value="TYPE-1 RESTRICTION ENZYME ECOKI SPECIFICITY PROTEIN"/>
    <property type="match status" value="1"/>
</dbReference>
<evidence type="ECO:0000256" key="3">
    <source>
        <dbReference type="ARBA" id="ARBA00023125"/>
    </source>
</evidence>
<keyword evidence="5" id="KW-0378">Hydrolase</keyword>
<comment type="similarity">
    <text evidence="1">Belongs to the type-I restriction system S methylase family.</text>
</comment>
<proteinExistence type="inferred from homology"/>
<dbReference type="GO" id="GO:0009307">
    <property type="term" value="P:DNA restriction-modification system"/>
    <property type="evidence" value="ECO:0007669"/>
    <property type="project" value="UniProtKB-KW"/>
</dbReference>
<dbReference type="EMBL" id="DAARBX010000002">
    <property type="protein sequence ID" value="HAE1791897.1"/>
    <property type="molecule type" value="Genomic_DNA"/>
</dbReference>
<evidence type="ECO:0000256" key="1">
    <source>
        <dbReference type="ARBA" id="ARBA00010923"/>
    </source>
</evidence>
<dbReference type="GO" id="GO:0004519">
    <property type="term" value="F:endonuclease activity"/>
    <property type="evidence" value="ECO:0007669"/>
    <property type="project" value="UniProtKB-KW"/>
</dbReference>
<keyword evidence="3" id="KW-0238">DNA-binding</keyword>
<keyword evidence="2" id="KW-0680">Restriction system</keyword>
<keyword evidence="5" id="KW-0255">Endonuclease</keyword>
<protein>
    <submittedName>
        <fullName evidence="5">Restriction endonuclease subunit S</fullName>
    </submittedName>
</protein>
<name>A0A5I2X619_SALET</name>
<accession>A0A5I2X619</accession>
<dbReference type="PANTHER" id="PTHR30408:SF13">
    <property type="entry name" value="TYPE I RESTRICTION ENZYME HINDI SPECIFICITY SUBUNIT"/>
    <property type="match status" value="1"/>
</dbReference>
<evidence type="ECO:0000256" key="2">
    <source>
        <dbReference type="ARBA" id="ARBA00022747"/>
    </source>
</evidence>
<evidence type="ECO:0000259" key="4">
    <source>
        <dbReference type="Pfam" id="PF01420"/>
    </source>
</evidence>
<feature type="domain" description="Type I restriction modification DNA specificity" evidence="4">
    <location>
        <begin position="264"/>
        <end position="408"/>
    </location>
</feature>